<dbReference type="PROSITE" id="PS51831">
    <property type="entry name" value="HD"/>
    <property type="match status" value="1"/>
</dbReference>
<dbReference type="PANTHER" id="PTHR11373">
    <property type="entry name" value="DEOXYNUCLEOSIDE TRIPHOSPHATE TRIPHOSPHOHYDROLASE"/>
    <property type="match status" value="1"/>
</dbReference>
<proteinExistence type="predicted"/>
<dbReference type="InterPro" id="IPR003607">
    <property type="entry name" value="HD/PDEase_dom"/>
</dbReference>
<accession>X1K5S0</accession>
<sequence>MDTWVASIMPDDYPKAPLPGKDEEKVIREAVLGYQVLQPHEYLVLDSPPLQRLRYIHQTALAYLVYPAANHTRFDHSLGCAKIAQQLGEKLLSPREKTRIAELRLAALLHDVGHTFFSHLSETIMQSRFNDIYTAVKRAPQFEGHELGLSQIISYLIVKK</sequence>
<dbReference type="CDD" id="cd00077">
    <property type="entry name" value="HDc"/>
    <property type="match status" value="1"/>
</dbReference>
<dbReference type="AlphaFoldDB" id="X1K5S0"/>
<feature type="domain" description="HD" evidence="1">
    <location>
        <begin position="73"/>
        <end position="160"/>
    </location>
</feature>
<name>X1K5S0_9ZZZZ</name>
<dbReference type="GO" id="GO:0008832">
    <property type="term" value="F:dGTPase activity"/>
    <property type="evidence" value="ECO:0007669"/>
    <property type="project" value="TreeGrafter"/>
</dbReference>
<dbReference type="SMART" id="SM00471">
    <property type="entry name" value="HDc"/>
    <property type="match status" value="1"/>
</dbReference>
<dbReference type="InterPro" id="IPR006674">
    <property type="entry name" value="HD_domain"/>
</dbReference>
<dbReference type="GO" id="GO:0006203">
    <property type="term" value="P:dGTP catabolic process"/>
    <property type="evidence" value="ECO:0007669"/>
    <property type="project" value="TreeGrafter"/>
</dbReference>
<evidence type="ECO:0000259" key="1">
    <source>
        <dbReference type="PROSITE" id="PS51831"/>
    </source>
</evidence>
<dbReference type="SUPFAM" id="SSF109604">
    <property type="entry name" value="HD-domain/PDEase-like"/>
    <property type="match status" value="1"/>
</dbReference>
<dbReference type="Gene3D" id="1.10.3210.10">
    <property type="entry name" value="Hypothetical protein af1432"/>
    <property type="match status" value="1"/>
</dbReference>
<dbReference type="PANTHER" id="PTHR11373:SF4">
    <property type="entry name" value="DEOXYNUCLEOSIDE TRIPHOSPHATE TRIPHOSPHOHYDROLASE SAMHD1"/>
    <property type="match status" value="1"/>
</dbReference>
<organism evidence="2">
    <name type="scientific">marine sediment metagenome</name>
    <dbReference type="NCBI Taxonomy" id="412755"/>
    <lineage>
        <taxon>unclassified sequences</taxon>
        <taxon>metagenomes</taxon>
        <taxon>ecological metagenomes</taxon>
    </lineage>
</organism>
<comment type="caution">
    <text evidence="2">The sequence shown here is derived from an EMBL/GenBank/DDBJ whole genome shotgun (WGS) entry which is preliminary data.</text>
</comment>
<gene>
    <name evidence="2" type="ORF">S06H3_20797</name>
</gene>
<dbReference type="InterPro" id="IPR050135">
    <property type="entry name" value="dGTPase-like"/>
</dbReference>
<dbReference type="EMBL" id="BARV01010823">
    <property type="protein sequence ID" value="GAI02382.1"/>
    <property type="molecule type" value="Genomic_DNA"/>
</dbReference>
<evidence type="ECO:0000313" key="2">
    <source>
        <dbReference type="EMBL" id="GAI02382.1"/>
    </source>
</evidence>
<dbReference type="Pfam" id="PF01966">
    <property type="entry name" value="HD"/>
    <property type="match status" value="1"/>
</dbReference>
<reference evidence="2" key="1">
    <citation type="journal article" date="2014" name="Front. Microbiol.">
        <title>High frequency of phylogenetically diverse reductive dehalogenase-homologous genes in deep subseafloor sedimentary metagenomes.</title>
        <authorList>
            <person name="Kawai M."/>
            <person name="Futagami T."/>
            <person name="Toyoda A."/>
            <person name="Takaki Y."/>
            <person name="Nishi S."/>
            <person name="Hori S."/>
            <person name="Arai W."/>
            <person name="Tsubouchi T."/>
            <person name="Morono Y."/>
            <person name="Uchiyama I."/>
            <person name="Ito T."/>
            <person name="Fujiyama A."/>
            <person name="Inagaki F."/>
            <person name="Takami H."/>
        </authorList>
    </citation>
    <scope>NUCLEOTIDE SEQUENCE</scope>
    <source>
        <strain evidence="2">Expedition CK06-06</strain>
    </source>
</reference>
<protein>
    <recommendedName>
        <fullName evidence="1">HD domain-containing protein</fullName>
    </recommendedName>
</protein>